<feature type="binding site" evidence="4">
    <location>
        <begin position="118"/>
        <end position="122"/>
    </location>
    <ligand>
        <name>S-adenosyl-L-methionine</name>
        <dbReference type="ChEBI" id="CHEBI:59789"/>
    </ligand>
</feature>
<feature type="domain" description="Release factor glutamine methyltransferase N-terminal" evidence="6">
    <location>
        <begin position="5"/>
        <end position="69"/>
    </location>
</feature>
<dbReference type="EMBL" id="MNZT01000066">
    <property type="protein sequence ID" value="OIP97135.1"/>
    <property type="molecule type" value="Genomic_DNA"/>
</dbReference>
<dbReference type="Pfam" id="PF13847">
    <property type="entry name" value="Methyltransf_31"/>
    <property type="match status" value="1"/>
</dbReference>
<dbReference type="InterPro" id="IPR029063">
    <property type="entry name" value="SAM-dependent_MTases_sf"/>
</dbReference>
<dbReference type="NCBIfam" id="TIGR00536">
    <property type="entry name" value="hemK_fam"/>
    <property type="match status" value="1"/>
</dbReference>
<comment type="catalytic activity">
    <reaction evidence="4">
        <text>L-glutaminyl-[peptide chain release factor] + S-adenosyl-L-methionine = N(5)-methyl-L-glutaminyl-[peptide chain release factor] + S-adenosyl-L-homocysteine + H(+)</text>
        <dbReference type="Rhea" id="RHEA:42896"/>
        <dbReference type="Rhea" id="RHEA-COMP:10271"/>
        <dbReference type="Rhea" id="RHEA-COMP:10272"/>
        <dbReference type="ChEBI" id="CHEBI:15378"/>
        <dbReference type="ChEBI" id="CHEBI:30011"/>
        <dbReference type="ChEBI" id="CHEBI:57856"/>
        <dbReference type="ChEBI" id="CHEBI:59789"/>
        <dbReference type="ChEBI" id="CHEBI:61891"/>
        <dbReference type="EC" id="2.1.1.297"/>
    </reaction>
</comment>
<protein>
    <recommendedName>
        <fullName evidence="4">Release factor glutamine methyltransferase</fullName>
        <shortName evidence="4">RF MTase</shortName>
        <ecNumber evidence="4">2.1.1.297</ecNumber>
    </recommendedName>
    <alternativeName>
        <fullName evidence="4">N5-glutamine methyltransferase PrmC</fullName>
    </alternativeName>
    <alternativeName>
        <fullName evidence="4">Protein-(glutamine-N5) MTase PrmC</fullName>
    </alternativeName>
    <alternativeName>
        <fullName evidence="4">Protein-glutamine N-methyltransferase PrmC</fullName>
    </alternativeName>
</protein>
<evidence type="ECO:0000313" key="8">
    <source>
        <dbReference type="Proteomes" id="UP000183245"/>
    </source>
</evidence>
<dbReference type="STRING" id="1817892.AUK40_03880"/>
<feature type="binding site" evidence="4">
    <location>
        <position position="184"/>
    </location>
    <ligand>
        <name>S-adenosyl-L-methionine</name>
        <dbReference type="ChEBI" id="CHEBI:59789"/>
    </ligand>
</feature>
<dbReference type="InterPro" id="IPR019874">
    <property type="entry name" value="RF_methyltr_PrmC"/>
</dbReference>
<accession>A0A1J5IVE4</accession>
<keyword evidence="2 4" id="KW-0808">Transferase</keyword>
<name>A0A1J5IVE4_9BACT</name>
<comment type="caution">
    <text evidence="4">Lacks conserved residue(s) required for the propagation of feature annotation.</text>
</comment>
<keyword evidence="3 4" id="KW-0949">S-adenosyl-L-methionine</keyword>
<gene>
    <name evidence="4" type="primary">prmC</name>
    <name evidence="7" type="ORF">AUK40_03880</name>
</gene>
<dbReference type="InterPro" id="IPR040758">
    <property type="entry name" value="PrmC_N"/>
</dbReference>
<evidence type="ECO:0000256" key="2">
    <source>
        <dbReference type="ARBA" id="ARBA00022679"/>
    </source>
</evidence>
<comment type="function">
    <text evidence="4">Methylates the class 1 translation termination release factors RF1/PrfA and RF2/PrfB on the glutamine residue of the universally conserved GGQ motif.</text>
</comment>
<feature type="domain" description="Methyltransferase" evidence="5">
    <location>
        <begin position="110"/>
        <end position="184"/>
    </location>
</feature>
<evidence type="ECO:0000259" key="5">
    <source>
        <dbReference type="Pfam" id="PF13847"/>
    </source>
</evidence>
<dbReference type="CDD" id="cd02440">
    <property type="entry name" value="AdoMet_MTases"/>
    <property type="match status" value="1"/>
</dbReference>
<dbReference type="Gene3D" id="3.40.50.150">
    <property type="entry name" value="Vaccinia Virus protein VP39"/>
    <property type="match status" value="1"/>
</dbReference>
<comment type="similarity">
    <text evidence="4">Belongs to the protein N5-glutamine methyltransferase family. PrmC subfamily.</text>
</comment>
<evidence type="ECO:0000256" key="1">
    <source>
        <dbReference type="ARBA" id="ARBA00022603"/>
    </source>
</evidence>
<reference evidence="7 8" key="1">
    <citation type="journal article" date="2016" name="Environ. Microbiol.">
        <title>Genomic resolution of a cold subsurface aquifer community provides metabolic insights for novel microbes adapted to high CO concentrations.</title>
        <authorList>
            <person name="Probst A.J."/>
            <person name="Castelle C.J."/>
            <person name="Singh A."/>
            <person name="Brown C.T."/>
            <person name="Anantharaman K."/>
            <person name="Sharon I."/>
            <person name="Hug L.A."/>
            <person name="Burstein D."/>
            <person name="Emerson J.B."/>
            <person name="Thomas B.C."/>
            <person name="Banfield J.F."/>
        </authorList>
    </citation>
    <scope>NUCLEOTIDE SEQUENCE [LARGE SCALE GENOMIC DNA]</scope>
    <source>
        <strain evidence="7">CG2_30_54_11</strain>
    </source>
</reference>
<dbReference type="NCBIfam" id="TIGR03534">
    <property type="entry name" value="RF_mod_PrmC"/>
    <property type="match status" value="1"/>
</dbReference>
<dbReference type="EC" id="2.1.1.297" evidence="4"/>
<dbReference type="GO" id="GO:0102559">
    <property type="term" value="F:peptide chain release factor N(5)-glutamine methyltransferase activity"/>
    <property type="evidence" value="ECO:0007669"/>
    <property type="project" value="UniProtKB-EC"/>
</dbReference>
<dbReference type="PANTHER" id="PTHR18895">
    <property type="entry name" value="HEMK METHYLTRANSFERASE"/>
    <property type="match status" value="1"/>
</dbReference>
<dbReference type="HAMAP" id="MF_02126">
    <property type="entry name" value="RF_methyltr_PrmC"/>
    <property type="match status" value="1"/>
</dbReference>
<dbReference type="PANTHER" id="PTHR18895:SF74">
    <property type="entry name" value="MTRF1L RELEASE FACTOR GLUTAMINE METHYLTRANSFERASE"/>
    <property type="match status" value="1"/>
</dbReference>
<proteinExistence type="inferred from homology"/>
<organism evidence="7 8">
    <name type="scientific">Candidatus Wirthbacteria bacterium CG2_30_54_11</name>
    <dbReference type="NCBI Taxonomy" id="1817892"/>
    <lineage>
        <taxon>Bacteria</taxon>
        <taxon>Candidatus Wirthbacteria</taxon>
    </lineage>
</organism>
<dbReference type="InterPro" id="IPR004556">
    <property type="entry name" value="HemK-like"/>
</dbReference>
<dbReference type="Proteomes" id="UP000183245">
    <property type="component" value="Unassembled WGS sequence"/>
</dbReference>
<evidence type="ECO:0000259" key="6">
    <source>
        <dbReference type="Pfam" id="PF17827"/>
    </source>
</evidence>
<evidence type="ECO:0000256" key="3">
    <source>
        <dbReference type="ARBA" id="ARBA00022691"/>
    </source>
</evidence>
<feature type="binding site" evidence="4">
    <location>
        <position position="141"/>
    </location>
    <ligand>
        <name>S-adenosyl-L-methionine</name>
        <dbReference type="ChEBI" id="CHEBI:59789"/>
    </ligand>
</feature>
<sequence>MAQSAIQLAQVGIKSARLDAELLLMSALNISREKLITRWTDHIHADQLAAFQLLLARRLKREPLAYITGNKEFYGMKFLVDKRVLIPRPETEILIERTLHYVKQWEFGHDQLALVDVGTGCGNIAISIAKTANFVKIFATDTSPEALEVARINASLQSLDQNISFLLGDLLAPLPQPVNIIIANLPYISESKYEGLEPEITQFEPREAFVSGVDGLDHYRHLLAQTPQFLLQNGIMLLEIDPEQVPAMRALIFKYLPQSTIEVLQDGQHLDRTILVKA</sequence>
<dbReference type="AlphaFoldDB" id="A0A1J5IVE4"/>
<dbReference type="SUPFAM" id="SSF53335">
    <property type="entry name" value="S-adenosyl-L-methionine-dependent methyltransferases"/>
    <property type="match status" value="1"/>
</dbReference>
<comment type="caution">
    <text evidence="7">The sequence shown here is derived from an EMBL/GenBank/DDBJ whole genome shotgun (WGS) entry which is preliminary data.</text>
</comment>
<evidence type="ECO:0000256" key="4">
    <source>
        <dbReference type="HAMAP-Rule" id="MF_02126"/>
    </source>
</evidence>
<dbReference type="Gene3D" id="1.10.8.10">
    <property type="entry name" value="DNA helicase RuvA subunit, C-terminal domain"/>
    <property type="match status" value="1"/>
</dbReference>
<dbReference type="InterPro" id="IPR050320">
    <property type="entry name" value="N5-glutamine_MTase"/>
</dbReference>
<evidence type="ECO:0000313" key="7">
    <source>
        <dbReference type="EMBL" id="OIP97135.1"/>
    </source>
</evidence>
<dbReference type="InterPro" id="IPR025714">
    <property type="entry name" value="Methyltranfer_dom"/>
</dbReference>
<keyword evidence="1 4" id="KW-0489">Methyltransferase</keyword>
<dbReference type="GO" id="GO:0032259">
    <property type="term" value="P:methylation"/>
    <property type="evidence" value="ECO:0007669"/>
    <property type="project" value="UniProtKB-KW"/>
</dbReference>
<dbReference type="Pfam" id="PF17827">
    <property type="entry name" value="PrmC_N"/>
    <property type="match status" value="1"/>
</dbReference>